<proteinExistence type="predicted"/>
<gene>
    <name evidence="1" type="ORF">TRITD_3Bv1G193140</name>
</gene>
<evidence type="ECO:0000313" key="1">
    <source>
        <dbReference type="EMBL" id="VAH81185.1"/>
    </source>
</evidence>
<accession>A0A9R1QPE7</accession>
<evidence type="ECO:0000313" key="2">
    <source>
        <dbReference type="Proteomes" id="UP000324705"/>
    </source>
</evidence>
<dbReference type="EMBL" id="LT934116">
    <property type="protein sequence ID" value="VAH81185.1"/>
    <property type="molecule type" value="Genomic_DNA"/>
</dbReference>
<protein>
    <submittedName>
        <fullName evidence="1">Uncharacterized protein</fullName>
    </submittedName>
</protein>
<organism evidence="1 2">
    <name type="scientific">Triticum turgidum subsp. durum</name>
    <name type="common">Durum wheat</name>
    <name type="synonym">Triticum durum</name>
    <dbReference type="NCBI Taxonomy" id="4567"/>
    <lineage>
        <taxon>Eukaryota</taxon>
        <taxon>Viridiplantae</taxon>
        <taxon>Streptophyta</taxon>
        <taxon>Embryophyta</taxon>
        <taxon>Tracheophyta</taxon>
        <taxon>Spermatophyta</taxon>
        <taxon>Magnoliopsida</taxon>
        <taxon>Liliopsida</taxon>
        <taxon>Poales</taxon>
        <taxon>Poaceae</taxon>
        <taxon>BOP clade</taxon>
        <taxon>Pooideae</taxon>
        <taxon>Triticodae</taxon>
        <taxon>Triticeae</taxon>
        <taxon>Triticinae</taxon>
        <taxon>Triticum</taxon>
    </lineage>
</organism>
<name>A0A9R1QPE7_TRITD</name>
<sequence>MEAVASSRDWSVPVEAPSQMWWLHVGNTFQEDNSRGGLDLHLHTSAYSYDWFDFHRMFDNVIGMARNIQ</sequence>
<dbReference type="Gramene" id="TRITD3Bv1G193140.1">
    <property type="protein sequence ID" value="TRITD3Bv1G193140.1"/>
    <property type="gene ID" value="TRITD3Bv1G193140"/>
</dbReference>
<reference evidence="1 2" key="1">
    <citation type="submission" date="2017-09" db="EMBL/GenBank/DDBJ databases">
        <authorList>
            <consortium name="International Durum Wheat Genome Sequencing Consortium (IDWGSC)"/>
            <person name="Milanesi L."/>
        </authorList>
    </citation>
    <scope>NUCLEOTIDE SEQUENCE [LARGE SCALE GENOMIC DNA]</scope>
    <source>
        <strain evidence="2">cv. Svevo</strain>
    </source>
</reference>
<keyword evidence="2" id="KW-1185">Reference proteome</keyword>
<dbReference type="OMA" id="SAYSYDW"/>
<dbReference type="Proteomes" id="UP000324705">
    <property type="component" value="Chromosome 3B"/>
</dbReference>
<dbReference type="AlphaFoldDB" id="A0A9R1QPE7"/>